<dbReference type="KEGG" id="xcl:G4Z02_05965"/>
<evidence type="ECO:0000313" key="1">
    <source>
        <dbReference type="EMBL" id="QMS85315.1"/>
    </source>
</evidence>
<dbReference type="EMBL" id="CP048914">
    <property type="protein sequence ID" value="QMS85315.1"/>
    <property type="molecule type" value="Genomic_DNA"/>
</dbReference>
<name>A0A7L7KRU0_9MOLU</name>
<accession>A0A7L7KRU0</accession>
<keyword evidence="2" id="KW-1185">Reference proteome</keyword>
<sequence length="112" mass="12695">MKSMTMKKVLMITLFIMIMIGYSQYQDNQVFANTTISIEDHLIESDDSKDAVVAIPVKFEEDEYSGGEVFTLVHTTSKGEGLCIEYTEMSIINDVINTNIIGSSEYYFARNK</sequence>
<gene>
    <name evidence="1" type="ORF">G4Z02_05965</name>
</gene>
<dbReference type="Proteomes" id="UP000514720">
    <property type="component" value="Chromosome"/>
</dbReference>
<reference evidence="1 2" key="1">
    <citation type="submission" date="2020-02" db="EMBL/GenBank/DDBJ databases">
        <authorList>
            <person name="Zheng R.K."/>
            <person name="Sun C.M."/>
        </authorList>
    </citation>
    <scope>NUCLEOTIDE SEQUENCE [LARGE SCALE GENOMIC DNA]</scope>
    <source>
        <strain evidence="2">zrk13</strain>
    </source>
</reference>
<protein>
    <submittedName>
        <fullName evidence="1">Uncharacterized protein</fullName>
    </submittedName>
</protein>
<dbReference type="RefSeq" id="WP_258877107.1">
    <property type="nucleotide sequence ID" value="NZ_CP048914.1"/>
</dbReference>
<organism evidence="1 2">
    <name type="scientific">Candidatus Xianfuyuplasma coldseepsis</name>
    <dbReference type="NCBI Taxonomy" id="2782163"/>
    <lineage>
        <taxon>Bacteria</taxon>
        <taxon>Bacillati</taxon>
        <taxon>Mycoplasmatota</taxon>
        <taxon>Mollicutes</taxon>
        <taxon>Candidatus Izemoplasmatales</taxon>
        <taxon>Candidatus Izemoplasmataceae</taxon>
        <taxon>Candidatus Xianfuyuplasma</taxon>
    </lineage>
</organism>
<evidence type="ECO:0000313" key="2">
    <source>
        <dbReference type="Proteomes" id="UP000514720"/>
    </source>
</evidence>
<proteinExistence type="predicted"/>
<dbReference type="AlphaFoldDB" id="A0A7L7KRU0"/>